<organism evidence="2 3">
    <name type="scientific">Gymnopilus junonius</name>
    <name type="common">Spectacular rustgill mushroom</name>
    <name type="synonym">Gymnopilus spectabilis subsp. junonius</name>
    <dbReference type="NCBI Taxonomy" id="109634"/>
    <lineage>
        <taxon>Eukaryota</taxon>
        <taxon>Fungi</taxon>
        <taxon>Dikarya</taxon>
        <taxon>Basidiomycota</taxon>
        <taxon>Agaricomycotina</taxon>
        <taxon>Agaricomycetes</taxon>
        <taxon>Agaricomycetidae</taxon>
        <taxon>Agaricales</taxon>
        <taxon>Agaricineae</taxon>
        <taxon>Hymenogastraceae</taxon>
        <taxon>Gymnopilus</taxon>
    </lineage>
</organism>
<keyword evidence="3" id="KW-1185">Reference proteome</keyword>
<name>A0A9P5TPF2_GYMJU</name>
<sequence length="563" mass="63516">MVLSAIANLPTEILLLILQHLSTDDYDILTVGKLCRRLNAVAIPYLLIKKGLSNPETSSILNLQDHEEYDNTLVALSLNFSLTKIKHLVFVLDTSSTRTIHRIHHLISRLSSITSLRLFLRSVGATWSLQSEFVVGFIDAFVSLLQTVLLKSCDTLQIVHSNPFPIETNHDFQVMHRRTPFLLWSIAKLAKALNGCLHRGSPVIDELQGHGWRYQERSISAPTRASAPPLLRWNQSSLSTLDINTDFLLVPPFLIWTVGLLERSKITSLSLSLPRNVTLEEFSHFLFPKITKVLPLLQEIKLAFFRDEFLPTVVENLHRLQSLRKITIALTSFGDLPSASLAPPMRLLNLVAFTGSLQQAAYLFACPISCPNLHFLNIVVDFYFRESCDHTADNKLFSILRRRLLELHMNPCISVCLVNMDPPSLAPTSKILDEDNVTESFLIVSRLTLTLPAFCLDKTEVEHQAVYALAWLNAFRGVQSLTLLARTLDSNNSAREARDLALRTSIFAQWPNLKSFDVIDLLSDEYHAHWSNFHDDFARGINGIPSITTLKNKTESPCICSDF</sequence>
<dbReference type="SUPFAM" id="SSF81383">
    <property type="entry name" value="F-box domain"/>
    <property type="match status" value="1"/>
</dbReference>
<dbReference type="OrthoDB" id="3054030at2759"/>
<comment type="caution">
    <text evidence="2">The sequence shown here is derived from an EMBL/GenBank/DDBJ whole genome shotgun (WGS) entry which is preliminary data.</text>
</comment>
<evidence type="ECO:0000313" key="2">
    <source>
        <dbReference type="EMBL" id="KAF8905277.1"/>
    </source>
</evidence>
<gene>
    <name evidence="2" type="ORF">CPB84DRAFT_1772111</name>
</gene>
<dbReference type="InterPro" id="IPR036047">
    <property type="entry name" value="F-box-like_dom_sf"/>
</dbReference>
<evidence type="ECO:0000313" key="3">
    <source>
        <dbReference type="Proteomes" id="UP000724874"/>
    </source>
</evidence>
<dbReference type="InterPro" id="IPR001810">
    <property type="entry name" value="F-box_dom"/>
</dbReference>
<evidence type="ECO:0000259" key="1">
    <source>
        <dbReference type="PROSITE" id="PS50181"/>
    </source>
</evidence>
<dbReference type="Proteomes" id="UP000724874">
    <property type="component" value="Unassembled WGS sequence"/>
</dbReference>
<feature type="domain" description="F-box" evidence="1">
    <location>
        <begin position="3"/>
        <end position="51"/>
    </location>
</feature>
<accession>A0A9P5TPF2</accession>
<dbReference type="Pfam" id="PF12937">
    <property type="entry name" value="F-box-like"/>
    <property type="match status" value="1"/>
</dbReference>
<protein>
    <recommendedName>
        <fullName evidence="1">F-box domain-containing protein</fullName>
    </recommendedName>
</protein>
<proteinExistence type="predicted"/>
<dbReference type="AlphaFoldDB" id="A0A9P5TPF2"/>
<dbReference type="PROSITE" id="PS50181">
    <property type="entry name" value="FBOX"/>
    <property type="match status" value="1"/>
</dbReference>
<dbReference type="EMBL" id="JADNYJ010000023">
    <property type="protein sequence ID" value="KAF8905277.1"/>
    <property type="molecule type" value="Genomic_DNA"/>
</dbReference>
<reference evidence="2" key="1">
    <citation type="submission" date="2020-11" db="EMBL/GenBank/DDBJ databases">
        <authorList>
            <consortium name="DOE Joint Genome Institute"/>
            <person name="Ahrendt S."/>
            <person name="Riley R."/>
            <person name="Andreopoulos W."/>
            <person name="LaButti K."/>
            <person name="Pangilinan J."/>
            <person name="Ruiz-duenas F.J."/>
            <person name="Barrasa J.M."/>
            <person name="Sanchez-Garcia M."/>
            <person name="Camarero S."/>
            <person name="Miyauchi S."/>
            <person name="Serrano A."/>
            <person name="Linde D."/>
            <person name="Babiker R."/>
            <person name="Drula E."/>
            <person name="Ayuso-Fernandez I."/>
            <person name="Pacheco R."/>
            <person name="Padilla G."/>
            <person name="Ferreira P."/>
            <person name="Barriuso J."/>
            <person name="Kellner H."/>
            <person name="Castanera R."/>
            <person name="Alfaro M."/>
            <person name="Ramirez L."/>
            <person name="Pisabarro A.G."/>
            <person name="Kuo A."/>
            <person name="Tritt A."/>
            <person name="Lipzen A."/>
            <person name="He G."/>
            <person name="Yan M."/>
            <person name="Ng V."/>
            <person name="Cullen D."/>
            <person name="Martin F."/>
            <person name="Rosso M.-N."/>
            <person name="Henrissat B."/>
            <person name="Hibbett D."/>
            <person name="Martinez A.T."/>
            <person name="Grigoriev I.V."/>
        </authorList>
    </citation>
    <scope>NUCLEOTIDE SEQUENCE</scope>
    <source>
        <strain evidence="2">AH 44721</strain>
    </source>
</reference>